<keyword evidence="1" id="KW-0430">Lectin</keyword>
<name>A0A7K8Q2E2_COCCO</name>
<feature type="non-terminal residue" evidence="5">
    <location>
        <position position="1"/>
    </location>
</feature>
<keyword evidence="2" id="KW-1015">Disulfide bond</keyword>
<accession>A0A7K8Q2E2</accession>
<dbReference type="AlphaFoldDB" id="A0A7K8Q2E2"/>
<evidence type="ECO:0000313" key="6">
    <source>
        <dbReference type="Proteomes" id="UP000525205"/>
    </source>
</evidence>
<dbReference type="CDD" id="cd03590">
    <property type="entry name" value="CLECT_DC-SIGN_like"/>
    <property type="match status" value="1"/>
</dbReference>
<evidence type="ECO:0000256" key="2">
    <source>
        <dbReference type="ARBA" id="ARBA00023157"/>
    </source>
</evidence>
<feature type="domain" description="C-type lectin" evidence="4">
    <location>
        <begin position="202"/>
        <end position="316"/>
    </location>
</feature>
<dbReference type="Proteomes" id="UP000525205">
    <property type="component" value="Unassembled WGS sequence"/>
</dbReference>
<dbReference type="GO" id="GO:0030246">
    <property type="term" value="F:carbohydrate binding"/>
    <property type="evidence" value="ECO:0007669"/>
    <property type="project" value="UniProtKB-KW"/>
</dbReference>
<dbReference type="SMART" id="SM00034">
    <property type="entry name" value="CLECT"/>
    <property type="match status" value="1"/>
</dbReference>
<organism evidence="5 6">
    <name type="scientific">Cochlearius cochlearius</name>
    <name type="common">Boat-billed heron</name>
    <dbReference type="NCBI Taxonomy" id="110676"/>
    <lineage>
        <taxon>Eukaryota</taxon>
        <taxon>Metazoa</taxon>
        <taxon>Chordata</taxon>
        <taxon>Craniata</taxon>
        <taxon>Vertebrata</taxon>
        <taxon>Euteleostomi</taxon>
        <taxon>Archelosauria</taxon>
        <taxon>Archosauria</taxon>
        <taxon>Dinosauria</taxon>
        <taxon>Saurischia</taxon>
        <taxon>Theropoda</taxon>
        <taxon>Coelurosauria</taxon>
        <taxon>Aves</taxon>
        <taxon>Neognathae</taxon>
        <taxon>Neoaves</taxon>
        <taxon>Aequornithes</taxon>
        <taxon>Pelecaniformes</taxon>
        <taxon>Ardeidae</taxon>
        <taxon>Cochlearius</taxon>
    </lineage>
</organism>
<evidence type="ECO:0000313" key="5">
    <source>
        <dbReference type="EMBL" id="NXE85338.1"/>
    </source>
</evidence>
<dbReference type="InterPro" id="IPR016186">
    <property type="entry name" value="C-type_lectin-like/link_sf"/>
</dbReference>
<evidence type="ECO:0000256" key="3">
    <source>
        <dbReference type="SAM" id="Phobius"/>
    </source>
</evidence>
<dbReference type="PROSITE" id="PS50041">
    <property type="entry name" value="C_TYPE_LECTIN_2"/>
    <property type="match status" value="1"/>
</dbReference>
<gene>
    <name evidence="5" type="primary">Clec17a_2</name>
    <name evidence="5" type="ORF">COCCOC_R14635</name>
</gene>
<dbReference type="Gene3D" id="3.10.100.10">
    <property type="entry name" value="Mannose-Binding Protein A, subunit A"/>
    <property type="match status" value="1"/>
</dbReference>
<dbReference type="SUPFAM" id="SSF56436">
    <property type="entry name" value="C-type lectin-like"/>
    <property type="match status" value="1"/>
</dbReference>
<keyword evidence="3" id="KW-0472">Membrane</keyword>
<keyword evidence="6" id="KW-1185">Reference proteome</keyword>
<dbReference type="InterPro" id="IPR033989">
    <property type="entry name" value="CD209-like_CTLD"/>
</dbReference>
<dbReference type="InterPro" id="IPR050111">
    <property type="entry name" value="C-type_lectin/snaclec_domain"/>
</dbReference>
<dbReference type="PROSITE" id="PS00615">
    <property type="entry name" value="C_TYPE_LECTIN_1"/>
    <property type="match status" value="1"/>
</dbReference>
<sequence>MSRGEGAVGTYENWDFPDEMELEKQERRRAPKGALSLFAAACPERAVARPYVLLALAFVLFLVLTIVNLRRVSAVWEALEQAQMRSTNSHTTAWHNLSEVQRTLDKQLSSELEAMHSRLLNVSQEVENMRKTTWQKAECGKELSDRLRALEERDALEPVLRQLAEVKQEQRRASALLDAALEETRNLSRILCTTCPDGWQQFAKACYFFSTVAKPWLEAKDSCAEFDAQLAVVNTEQENKFLANHIMENRVFWLGLTDAHREGDWQWVDGRSLSFSFWNSGEPNNVGHQGEDCATIYSSGRWNDATCSNAEVWICERSC</sequence>
<dbReference type="InterPro" id="IPR001304">
    <property type="entry name" value="C-type_lectin-like"/>
</dbReference>
<feature type="transmembrane region" description="Helical" evidence="3">
    <location>
        <begin position="51"/>
        <end position="69"/>
    </location>
</feature>
<protein>
    <submittedName>
        <fullName evidence="5">CL17A protein</fullName>
    </submittedName>
</protein>
<keyword evidence="3" id="KW-1133">Transmembrane helix</keyword>
<evidence type="ECO:0000256" key="1">
    <source>
        <dbReference type="ARBA" id="ARBA00022734"/>
    </source>
</evidence>
<reference evidence="5 6" key="1">
    <citation type="submission" date="2019-09" db="EMBL/GenBank/DDBJ databases">
        <title>Bird 10,000 Genomes (B10K) Project - Family phase.</title>
        <authorList>
            <person name="Zhang G."/>
        </authorList>
    </citation>
    <scope>NUCLEOTIDE SEQUENCE [LARGE SCALE GENOMIC DNA]</scope>
    <source>
        <strain evidence="5">B10K-CU-031-03</strain>
        <tissue evidence="5">Muscle</tissue>
    </source>
</reference>
<evidence type="ECO:0000259" key="4">
    <source>
        <dbReference type="PROSITE" id="PS50041"/>
    </source>
</evidence>
<dbReference type="PANTHER" id="PTHR22803">
    <property type="entry name" value="MANNOSE, PHOSPHOLIPASE, LECTIN RECEPTOR RELATED"/>
    <property type="match status" value="1"/>
</dbReference>
<feature type="non-terminal residue" evidence="5">
    <location>
        <position position="319"/>
    </location>
</feature>
<dbReference type="InterPro" id="IPR018378">
    <property type="entry name" value="C-type_lectin_CS"/>
</dbReference>
<dbReference type="Pfam" id="PF00059">
    <property type="entry name" value="Lectin_C"/>
    <property type="match status" value="1"/>
</dbReference>
<comment type="caution">
    <text evidence="5">The sequence shown here is derived from an EMBL/GenBank/DDBJ whole genome shotgun (WGS) entry which is preliminary data.</text>
</comment>
<dbReference type="InterPro" id="IPR016187">
    <property type="entry name" value="CTDL_fold"/>
</dbReference>
<keyword evidence="3" id="KW-0812">Transmembrane</keyword>
<proteinExistence type="predicted"/>
<dbReference type="EMBL" id="VWPP01001373">
    <property type="protein sequence ID" value="NXE85338.1"/>
    <property type="molecule type" value="Genomic_DNA"/>
</dbReference>